<dbReference type="EMBL" id="BQNB010013530">
    <property type="protein sequence ID" value="GJT17100.1"/>
    <property type="molecule type" value="Genomic_DNA"/>
</dbReference>
<protein>
    <submittedName>
        <fullName evidence="1">Uncharacterized protein</fullName>
    </submittedName>
</protein>
<name>A0ABQ5BQJ5_9ASTR</name>
<gene>
    <name evidence="1" type="ORF">Tco_0875806</name>
</gene>
<evidence type="ECO:0000313" key="1">
    <source>
        <dbReference type="EMBL" id="GJT17100.1"/>
    </source>
</evidence>
<keyword evidence="2" id="KW-1185">Reference proteome</keyword>
<evidence type="ECO:0000313" key="2">
    <source>
        <dbReference type="Proteomes" id="UP001151760"/>
    </source>
</evidence>
<accession>A0ABQ5BQJ5</accession>
<reference evidence="1" key="2">
    <citation type="submission" date="2022-01" db="EMBL/GenBank/DDBJ databases">
        <authorList>
            <person name="Yamashiro T."/>
            <person name="Shiraishi A."/>
            <person name="Satake H."/>
            <person name="Nakayama K."/>
        </authorList>
    </citation>
    <scope>NUCLEOTIDE SEQUENCE</scope>
</reference>
<organism evidence="1 2">
    <name type="scientific">Tanacetum coccineum</name>
    <dbReference type="NCBI Taxonomy" id="301880"/>
    <lineage>
        <taxon>Eukaryota</taxon>
        <taxon>Viridiplantae</taxon>
        <taxon>Streptophyta</taxon>
        <taxon>Embryophyta</taxon>
        <taxon>Tracheophyta</taxon>
        <taxon>Spermatophyta</taxon>
        <taxon>Magnoliopsida</taxon>
        <taxon>eudicotyledons</taxon>
        <taxon>Gunneridae</taxon>
        <taxon>Pentapetalae</taxon>
        <taxon>asterids</taxon>
        <taxon>campanulids</taxon>
        <taxon>Asterales</taxon>
        <taxon>Asteraceae</taxon>
        <taxon>Asteroideae</taxon>
        <taxon>Anthemideae</taxon>
        <taxon>Anthemidinae</taxon>
        <taxon>Tanacetum</taxon>
    </lineage>
</organism>
<comment type="caution">
    <text evidence="1">The sequence shown here is derived from an EMBL/GenBank/DDBJ whole genome shotgun (WGS) entry which is preliminary data.</text>
</comment>
<dbReference type="Pfam" id="PF14223">
    <property type="entry name" value="Retrotran_gag_2"/>
    <property type="match status" value="1"/>
</dbReference>
<reference evidence="1" key="1">
    <citation type="journal article" date="2022" name="Int. J. Mol. Sci.">
        <title>Draft Genome of Tanacetum Coccineum: Genomic Comparison of Closely Related Tanacetum-Family Plants.</title>
        <authorList>
            <person name="Yamashiro T."/>
            <person name="Shiraishi A."/>
            <person name="Nakayama K."/>
            <person name="Satake H."/>
        </authorList>
    </citation>
    <scope>NUCLEOTIDE SEQUENCE</scope>
</reference>
<sequence length="557" mass="64041">MKDLQCLRKGIIFHGRVGMWHSIEKGPYVRPMIPDPDNTRQQIIEPLSKMTETNKKQYIADVRVVNYILKAIPNDIYNSLDACKTTQEMWERIKRLMCGSDITNHVRHSRLMDEFVKFAPKEGESLESVYERFTTLVNIMDRNNVRPIPVSINTKFLNYLQPEWSKYVTLVRHNQTGDIVSYAQLYDSLVQFEPRVQASKAKRATRNHVPLALIAHSNASSSQSHASPSYSHSLQPYYVTHPSSVVNYEEDYQGELQGDSQEDKLTTAIINQAVIQDGRVDIQTKNAGYDGNGHYARDCQKPRVHDAKYFREQMLLAMKDEAGSNLKDEENDFMLDNSYGDETLEELTAAVVSEVNALHKMIPTEVHEHKNHGKCKTVVNTYDDDQINSNIIFDDHYVENNGGSAEHDSNAHDSYHDIKILAYNDFKERENRYLEDIVDLEEKLSSHDRIVYKIGQSVQTIHMLGKTPNKVYDPFLKAGLSYQNPKRLKKAIAAQPKLYHEDAEESRLKMRNKMIQLDYGKLNALYETFVPKKEPSVEQTYFSIPSTSNVYSESNEA</sequence>
<proteinExistence type="predicted"/>
<dbReference type="Proteomes" id="UP001151760">
    <property type="component" value="Unassembled WGS sequence"/>
</dbReference>